<keyword evidence="2" id="KW-0472">Membrane</keyword>
<dbReference type="GO" id="GO:0000030">
    <property type="term" value="F:mannosyltransferase activity"/>
    <property type="evidence" value="ECO:0007669"/>
    <property type="project" value="TreeGrafter"/>
</dbReference>
<dbReference type="PANTHER" id="PTHR32385">
    <property type="entry name" value="MANNOSYL PHOSPHORYLINOSITOL CERAMIDE SYNTHASE"/>
    <property type="match status" value="1"/>
</dbReference>
<dbReference type="SUPFAM" id="SSF53448">
    <property type="entry name" value="Nucleotide-diphospho-sugar transferases"/>
    <property type="match status" value="1"/>
</dbReference>
<sequence length="473" mass="54201">LAEAWEFYNFPCIILQNSFASSPMFIARIQNWLLRLGSSRVHPESSCCGKYGTIQPAAWLVNIELLAMRSKVVAFLLLLSLIFAGLLYRHQGSLSLMRPEAITLRLAGIRGVCHDWKCKTALHSTMDRTDRVPWIRHILWKSDRVSAYFAKQLKSWTDIHPGWTYVLWRDADLDRFVAKHYTGALQKFRSLKENIMRVDMARYLILHHFGGVYADLDYTLVRSLDPFLKYTAVVPIETEAFALLYFGMSSWPPDLLGNPAFMFSVSQHPFFFFCILQLMANPATDVFTFAGPLGLSAMLKRYASDRPAVSDLSDVVFVPVSRAFSSYANNSLRSSTSEYKGGIMDALNRQCDAVRKSTVSPPELKSYCKDVYNLDPITDRRELAFAIHDSNKARSSYDKRGSPQFYKDSVSIRTVVPNVRMASEIIFSILFCWYSRACKVVQSDSCKSYKYHVLVCSRRSYHWTVFVCWRICC</sequence>
<evidence type="ECO:0000256" key="2">
    <source>
        <dbReference type="SAM" id="Phobius"/>
    </source>
</evidence>
<dbReference type="GO" id="GO:0016020">
    <property type="term" value="C:membrane"/>
    <property type="evidence" value="ECO:0007669"/>
    <property type="project" value="GOC"/>
</dbReference>
<keyword evidence="2" id="KW-0812">Transmembrane</keyword>
<name>A0A267FWQ8_9PLAT</name>
<dbReference type="InterPro" id="IPR007577">
    <property type="entry name" value="GlycoTrfase_DXD_sugar-bd_CS"/>
</dbReference>
<reference evidence="3 4" key="1">
    <citation type="submission" date="2017-06" db="EMBL/GenBank/DDBJ databases">
        <title>A platform for efficient transgenesis in Macrostomum lignano, a flatworm model organism for stem cell research.</title>
        <authorList>
            <person name="Berezikov E."/>
        </authorList>
    </citation>
    <scope>NUCLEOTIDE SEQUENCE [LARGE SCALE GENOMIC DNA]</scope>
    <source>
        <strain evidence="3">DV1</strain>
        <tissue evidence="3">Whole organism</tissue>
    </source>
</reference>
<dbReference type="GO" id="GO:0051999">
    <property type="term" value="P:mannosyl-inositol phosphorylceramide biosynthetic process"/>
    <property type="evidence" value="ECO:0007669"/>
    <property type="project" value="TreeGrafter"/>
</dbReference>
<organism evidence="3 4">
    <name type="scientific">Macrostomum lignano</name>
    <dbReference type="NCBI Taxonomy" id="282301"/>
    <lineage>
        <taxon>Eukaryota</taxon>
        <taxon>Metazoa</taxon>
        <taxon>Spiralia</taxon>
        <taxon>Lophotrochozoa</taxon>
        <taxon>Platyhelminthes</taxon>
        <taxon>Rhabditophora</taxon>
        <taxon>Macrostomorpha</taxon>
        <taxon>Macrostomida</taxon>
        <taxon>Macrostomidae</taxon>
        <taxon>Macrostomum</taxon>
    </lineage>
</organism>
<gene>
    <name evidence="3" type="ORF">BOX15_Mlig027484g2</name>
</gene>
<dbReference type="Proteomes" id="UP000215902">
    <property type="component" value="Unassembled WGS sequence"/>
</dbReference>
<dbReference type="InterPro" id="IPR029044">
    <property type="entry name" value="Nucleotide-diphossugar_trans"/>
</dbReference>
<dbReference type="PANTHER" id="PTHR32385:SF15">
    <property type="entry name" value="INOSITOL PHOSPHOCERAMIDE MANNOSYLTRANSFERASE 1"/>
    <property type="match status" value="1"/>
</dbReference>
<proteinExistence type="predicted"/>
<evidence type="ECO:0000256" key="1">
    <source>
        <dbReference type="ARBA" id="ARBA00022679"/>
    </source>
</evidence>
<feature type="non-terminal residue" evidence="3">
    <location>
        <position position="1"/>
    </location>
</feature>
<comment type="caution">
    <text evidence="3">The sequence shown here is derived from an EMBL/GenBank/DDBJ whole genome shotgun (WGS) entry which is preliminary data.</text>
</comment>
<dbReference type="Pfam" id="PF04488">
    <property type="entry name" value="Gly_transf_sug"/>
    <property type="match status" value="1"/>
</dbReference>
<keyword evidence="4" id="KW-1185">Reference proteome</keyword>
<evidence type="ECO:0000313" key="3">
    <source>
        <dbReference type="EMBL" id="PAA77402.1"/>
    </source>
</evidence>
<dbReference type="Gene3D" id="3.90.550.20">
    <property type="match status" value="1"/>
</dbReference>
<dbReference type="EMBL" id="NIVC01000746">
    <property type="protein sequence ID" value="PAA77402.1"/>
    <property type="molecule type" value="Genomic_DNA"/>
</dbReference>
<keyword evidence="2" id="KW-1133">Transmembrane helix</keyword>
<dbReference type="AlphaFoldDB" id="A0A267FWQ8"/>
<accession>A0A267FWQ8</accession>
<keyword evidence="1" id="KW-0808">Transferase</keyword>
<feature type="transmembrane region" description="Helical" evidence="2">
    <location>
        <begin position="72"/>
        <end position="88"/>
    </location>
</feature>
<dbReference type="OrthoDB" id="9997758at2759"/>
<dbReference type="InterPro" id="IPR051706">
    <property type="entry name" value="Glycosyltransferase_domain"/>
</dbReference>
<evidence type="ECO:0000313" key="4">
    <source>
        <dbReference type="Proteomes" id="UP000215902"/>
    </source>
</evidence>
<protein>
    <submittedName>
        <fullName evidence="3">Uncharacterized protein</fullName>
    </submittedName>
</protein>